<reference evidence="3" key="1">
    <citation type="submission" date="2009-10" db="EMBL/GenBank/DDBJ databases">
        <title>The complete chromosome of Gordonia bronchialis DSM 43247.</title>
        <authorList>
            <consortium name="US DOE Joint Genome Institute (JGI-PGF)"/>
            <person name="Lucas S."/>
            <person name="Copeland A."/>
            <person name="Lapidus A."/>
            <person name="Glavina del Rio T."/>
            <person name="Dalin E."/>
            <person name="Tice H."/>
            <person name="Bruce D."/>
            <person name="Goodwin L."/>
            <person name="Pitluck S."/>
            <person name="Kyrpides N."/>
            <person name="Mavromatis K."/>
            <person name="Ivanova N."/>
            <person name="Ovchinnikova G."/>
            <person name="Saunders E."/>
            <person name="Brettin T."/>
            <person name="Detter J.C."/>
            <person name="Han C."/>
            <person name="Larimer F."/>
            <person name="Land M."/>
            <person name="Hauser L."/>
            <person name="Markowitz V."/>
            <person name="Cheng J.-F."/>
            <person name="Hugenholtz P."/>
            <person name="Woyke T."/>
            <person name="Wu D."/>
            <person name="Jando M."/>
            <person name="Schneider S."/>
            <person name="Goeker M."/>
            <person name="Klenk H.-P."/>
            <person name="Eisen J.A."/>
        </authorList>
    </citation>
    <scope>NUCLEOTIDE SEQUENCE [LARGE SCALE GENOMIC DNA]</scope>
    <source>
        <strain evidence="3">ATCC 25592 / DSM 43247 / BCRC 13721 / JCM 3198 / KCTC 3076 / NBRC 16047 / NCTC 10667</strain>
    </source>
</reference>
<evidence type="ECO:0000313" key="2">
    <source>
        <dbReference type="EMBL" id="ACY20290.1"/>
    </source>
</evidence>
<dbReference type="eggNOG" id="ENOG5033RZU">
    <property type="taxonomic scope" value="Bacteria"/>
</dbReference>
<feature type="transmembrane region" description="Helical" evidence="1">
    <location>
        <begin position="59"/>
        <end position="79"/>
    </location>
</feature>
<name>D0L466_GORB4</name>
<reference evidence="2 3" key="2">
    <citation type="journal article" date="2010" name="Stand. Genomic Sci.">
        <title>Complete genome sequence of Gordonia bronchialis type strain (3410).</title>
        <authorList>
            <person name="Ivanova N."/>
            <person name="Sikorski J."/>
            <person name="Jando M."/>
            <person name="Lapidus A."/>
            <person name="Nolan M."/>
            <person name="Lucas S."/>
            <person name="Del Rio T.G."/>
            <person name="Tice H."/>
            <person name="Copeland A."/>
            <person name="Cheng J.F."/>
            <person name="Chen F."/>
            <person name="Bruce D."/>
            <person name="Goodwin L."/>
            <person name="Pitluck S."/>
            <person name="Mavromatis K."/>
            <person name="Ovchinnikova G."/>
            <person name="Pati A."/>
            <person name="Chen A."/>
            <person name="Palaniappan K."/>
            <person name="Land M."/>
            <person name="Hauser L."/>
            <person name="Chang Y.J."/>
            <person name="Jeffries C.D."/>
            <person name="Chain P."/>
            <person name="Saunders E."/>
            <person name="Han C."/>
            <person name="Detter J.C."/>
            <person name="Brettin T."/>
            <person name="Rohde M."/>
            <person name="Goker M."/>
            <person name="Bristow J."/>
            <person name="Eisen J.A."/>
            <person name="Markowitz V."/>
            <person name="Hugenholtz P."/>
            <person name="Klenk H.P."/>
            <person name="Kyrpides N.C."/>
        </authorList>
    </citation>
    <scope>NUCLEOTIDE SEQUENCE [LARGE SCALE GENOMIC DNA]</scope>
    <source>
        <strain evidence="3">ATCC 25592 / DSM 43247 / BCRC 13721 / JCM 3198 / KCTC 3076 / NBRC 16047 / NCTC 10667</strain>
    </source>
</reference>
<feature type="transmembrane region" description="Helical" evidence="1">
    <location>
        <begin position="94"/>
        <end position="111"/>
    </location>
</feature>
<dbReference type="RefSeq" id="WP_012832869.1">
    <property type="nucleotide sequence ID" value="NC_013441.1"/>
</dbReference>
<keyword evidence="1" id="KW-1133">Transmembrane helix</keyword>
<feature type="transmembrane region" description="Helical" evidence="1">
    <location>
        <begin position="149"/>
        <end position="171"/>
    </location>
</feature>
<feature type="transmembrane region" description="Helical" evidence="1">
    <location>
        <begin position="178"/>
        <end position="196"/>
    </location>
</feature>
<dbReference type="KEGG" id="gbr:Gbro_0979"/>
<proteinExistence type="predicted"/>
<feature type="transmembrane region" description="Helical" evidence="1">
    <location>
        <begin position="230"/>
        <end position="248"/>
    </location>
</feature>
<dbReference type="HOGENOM" id="CLU_542756_0_0_11"/>
<gene>
    <name evidence="2" type="ordered locus">Gbro_0979</name>
</gene>
<evidence type="ECO:0000313" key="3">
    <source>
        <dbReference type="Proteomes" id="UP000001219"/>
    </source>
</evidence>
<dbReference type="STRING" id="526226.Gbro_0979"/>
<keyword evidence="1" id="KW-0812">Transmembrane</keyword>
<accession>D0L466</accession>
<protein>
    <submittedName>
        <fullName evidence="2">Uncharacterized protein</fullName>
    </submittedName>
</protein>
<dbReference type="AlphaFoldDB" id="D0L466"/>
<dbReference type="OrthoDB" id="4659043at2"/>
<dbReference type="EMBL" id="CP001802">
    <property type="protein sequence ID" value="ACY20290.1"/>
    <property type="molecule type" value="Genomic_DNA"/>
</dbReference>
<feature type="transmembrane region" description="Helical" evidence="1">
    <location>
        <begin position="123"/>
        <end position="143"/>
    </location>
</feature>
<sequence>MTVTEQPVSTPGRQSIAIWSAAHPGWTIVGRWVVLVTLTVAGFWNTIAAIVAEIYAQTLIGYVPVLVLLCAIAAVGVSWRRHPEPPIYDRQTDVIVGMIVLLLAIAVKYLVTPRYSQAYLTAHMDLLALWLFVLGAAIILFGLRPVARYRWVLLILIAIWPIPTRVVVLSLGGSATTVEGAVTVAYAAAATAVAVGRTWRRAVAGAALAFVVGGVGLGVTVVVDAPRGAVVTLPALAAALAASAVTYVEYRHRGGHPWSPLGRQVLPPTLSRVGRPTVVLVLAAGILAFIPVPPVGTWPSARIDGLPTGQPLAVPPGWRQASLDRYDWVTRLYGRDSVLIRQVMVQTAGDPAFDKFARPRRVMVDSVDSARPLALEVYPYIFRYDLVGDRFAPAEEIDLPHGVQSWIWNVVDDRRYLTYTVLSWWWTNGSRTQQIMLWSVDNHESDAFFPPPQMTVGGNLNTMFTVLLRGNAVIRASAAKQNDRALLTDLATGLVQSQAARAAQSAGG</sequence>
<organism evidence="2 3">
    <name type="scientific">Gordonia bronchialis (strain ATCC 25592 / DSM 43247 / BCRC 13721 / JCM 3198 / KCTC 3076 / NBRC 16047 / NCTC 10667)</name>
    <name type="common">Rhodococcus bronchialis</name>
    <dbReference type="NCBI Taxonomy" id="526226"/>
    <lineage>
        <taxon>Bacteria</taxon>
        <taxon>Bacillati</taxon>
        <taxon>Actinomycetota</taxon>
        <taxon>Actinomycetes</taxon>
        <taxon>Mycobacteriales</taxon>
        <taxon>Gordoniaceae</taxon>
        <taxon>Gordonia</taxon>
    </lineage>
</organism>
<evidence type="ECO:0000256" key="1">
    <source>
        <dbReference type="SAM" id="Phobius"/>
    </source>
</evidence>
<dbReference type="Proteomes" id="UP000001219">
    <property type="component" value="Chromosome"/>
</dbReference>
<feature type="transmembrane region" description="Helical" evidence="1">
    <location>
        <begin position="202"/>
        <end position="223"/>
    </location>
</feature>
<feature type="transmembrane region" description="Helical" evidence="1">
    <location>
        <begin position="273"/>
        <end position="292"/>
    </location>
</feature>
<keyword evidence="1" id="KW-0472">Membrane</keyword>
<keyword evidence="3" id="KW-1185">Reference proteome</keyword>
<feature type="transmembrane region" description="Helical" evidence="1">
    <location>
        <begin position="32"/>
        <end position="52"/>
    </location>
</feature>